<organism evidence="2 3">
    <name type="scientific">Aspergillus oryzae</name>
    <name type="common">Yellow koji mold</name>
    <dbReference type="NCBI Taxonomy" id="5062"/>
    <lineage>
        <taxon>Eukaryota</taxon>
        <taxon>Fungi</taxon>
        <taxon>Dikarya</taxon>
        <taxon>Ascomycota</taxon>
        <taxon>Pezizomycotina</taxon>
        <taxon>Eurotiomycetes</taxon>
        <taxon>Eurotiomycetidae</taxon>
        <taxon>Eurotiales</taxon>
        <taxon>Aspergillaceae</taxon>
        <taxon>Aspergillus</taxon>
        <taxon>Aspergillus subgen. Circumdati</taxon>
    </lineage>
</organism>
<evidence type="ECO:0000313" key="2">
    <source>
        <dbReference type="EMBL" id="GMG34568.1"/>
    </source>
</evidence>
<comment type="caution">
    <text evidence="2">The sequence shown here is derived from an EMBL/GenBank/DDBJ whole genome shotgun (WGS) entry which is preliminary data.</text>
</comment>
<protein>
    <submittedName>
        <fullName evidence="2">Unnamed protein product</fullName>
    </submittedName>
</protein>
<evidence type="ECO:0000313" key="3">
    <source>
        <dbReference type="Proteomes" id="UP001165205"/>
    </source>
</evidence>
<dbReference type="AlphaFoldDB" id="A0AAN5C0N4"/>
<reference evidence="2" key="1">
    <citation type="submission" date="2023-04" db="EMBL/GenBank/DDBJ databases">
        <title>Aspergillus oryzae NBRC 4228.</title>
        <authorList>
            <person name="Ichikawa N."/>
            <person name="Sato H."/>
            <person name="Tonouchi N."/>
        </authorList>
    </citation>
    <scope>NUCLEOTIDE SEQUENCE</scope>
    <source>
        <strain evidence="2">NBRC 4228</strain>
    </source>
</reference>
<feature type="compositionally biased region" description="Acidic residues" evidence="1">
    <location>
        <begin position="28"/>
        <end position="47"/>
    </location>
</feature>
<feature type="region of interest" description="Disordered" evidence="1">
    <location>
        <begin position="1"/>
        <end position="53"/>
    </location>
</feature>
<dbReference type="Proteomes" id="UP001165205">
    <property type="component" value="Unassembled WGS sequence"/>
</dbReference>
<sequence length="105" mass="11913">MGALPLQYGFEAGGGGEAEETGWQQAEAEAEEGEREVERENEDEEREEDGRIVDTEENWPLAAEADAANSNFDGDEMEMFDSIRPETFVFDPEYRQWELSMGLEL</sequence>
<dbReference type="EMBL" id="BSYA01000144">
    <property type="protein sequence ID" value="GMG34568.1"/>
    <property type="molecule type" value="Genomic_DNA"/>
</dbReference>
<name>A0AAN5C0N4_ASPOZ</name>
<gene>
    <name evidence="2" type="ORF">Aory04_000991000</name>
</gene>
<evidence type="ECO:0000256" key="1">
    <source>
        <dbReference type="SAM" id="MobiDB-lite"/>
    </source>
</evidence>
<proteinExistence type="predicted"/>
<accession>A0AAN5C0N4</accession>